<reference evidence="3 4" key="1">
    <citation type="journal article" date="2017" name="Front. Microbiol.">
        <title>Labilibaculum manganireducens gen. nov., sp. nov. and Labilibaculum filiforme sp. nov., Novel Bacteroidetes Isolated from Subsurface Sediments of the Baltic Sea.</title>
        <authorList>
            <person name="Vandieken V."/>
            <person name="Marshall I.P."/>
            <person name="Niemann H."/>
            <person name="Engelen B."/>
            <person name="Cypionka H."/>
        </authorList>
    </citation>
    <scope>NUCLEOTIDE SEQUENCE [LARGE SCALE GENOMIC DNA]</scope>
    <source>
        <strain evidence="3 4">59.16B</strain>
    </source>
</reference>
<evidence type="ECO:0000256" key="1">
    <source>
        <dbReference type="SAM" id="SignalP"/>
    </source>
</evidence>
<accession>A0A2N3HVD2</accession>
<feature type="signal peptide" evidence="1">
    <location>
        <begin position="1"/>
        <end position="20"/>
    </location>
</feature>
<dbReference type="Gene3D" id="2.60.40.10">
    <property type="entry name" value="Immunoglobulins"/>
    <property type="match status" value="1"/>
</dbReference>
<dbReference type="InterPro" id="IPR000601">
    <property type="entry name" value="PKD_dom"/>
</dbReference>
<proteinExistence type="predicted"/>
<dbReference type="Pfam" id="PF18962">
    <property type="entry name" value="Por_Secre_tail"/>
    <property type="match status" value="1"/>
</dbReference>
<dbReference type="Pfam" id="PF07550">
    <property type="entry name" value="Shr-like_HID"/>
    <property type="match status" value="7"/>
</dbReference>
<keyword evidence="1" id="KW-0732">Signal</keyword>
<dbReference type="NCBIfam" id="TIGR04183">
    <property type="entry name" value="Por_Secre_tail"/>
    <property type="match status" value="1"/>
</dbReference>
<dbReference type="InterPro" id="IPR035986">
    <property type="entry name" value="PKD_dom_sf"/>
</dbReference>
<dbReference type="InterPro" id="IPR011432">
    <property type="entry name" value="Shr-like_HID"/>
</dbReference>
<comment type="caution">
    <text evidence="3">The sequence shown here is derived from an EMBL/GenBank/DDBJ whole genome shotgun (WGS) entry which is preliminary data.</text>
</comment>
<evidence type="ECO:0000313" key="3">
    <source>
        <dbReference type="EMBL" id="PKQ62035.1"/>
    </source>
</evidence>
<evidence type="ECO:0000313" key="4">
    <source>
        <dbReference type="Proteomes" id="UP000233535"/>
    </source>
</evidence>
<feature type="chain" id="PRO_5014923866" description="PKD domain-containing protein" evidence="1">
    <location>
        <begin position="21"/>
        <end position="1880"/>
    </location>
</feature>
<protein>
    <recommendedName>
        <fullName evidence="2">PKD domain-containing protein</fullName>
    </recommendedName>
</protein>
<dbReference type="InterPro" id="IPR013783">
    <property type="entry name" value="Ig-like_fold"/>
</dbReference>
<name>A0A2N3HVD2_9BACT</name>
<evidence type="ECO:0000259" key="2">
    <source>
        <dbReference type="PROSITE" id="PS50093"/>
    </source>
</evidence>
<dbReference type="InterPro" id="IPR026444">
    <property type="entry name" value="Secre_tail"/>
</dbReference>
<dbReference type="OrthoDB" id="7443339at2"/>
<dbReference type="PROSITE" id="PS50093">
    <property type="entry name" value="PKD"/>
    <property type="match status" value="1"/>
</dbReference>
<organism evidence="3 4">
    <name type="scientific">Labilibaculum filiforme</name>
    <dbReference type="NCBI Taxonomy" id="1940526"/>
    <lineage>
        <taxon>Bacteria</taxon>
        <taxon>Pseudomonadati</taxon>
        <taxon>Bacteroidota</taxon>
        <taxon>Bacteroidia</taxon>
        <taxon>Marinilabiliales</taxon>
        <taxon>Marinifilaceae</taxon>
        <taxon>Labilibaculum</taxon>
    </lineage>
</organism>
<dbReference type="SUPFAM" id="SSF49299">
    <property type="entry name" value="PKD domain"/>
    <property type="match status" value="1"/>
</dbReference>
<keyword evidence="4" id="KW-1185">Reference proteome</keyword>
<dbReference type="EMBL" id="MVDD01000010">
    <property type="protein sequence ID" value="PKQ62035.1"/>
    <property type="molecule type" value="Genomic_DNA"/>
</dbReference>
<dbReference type="RefSeq" id="WP_101262063.1">
    <property type="nucleotide sequence ID" value="NZ_MVDD01000010.1"/>
</dbReference>
<dbReference type="Proteomes" id="UP000233535">
    <property type="component" value="Unassembled WGS sequence"/>
</dbReference>
<gene>
    <name evidence="3" type="ORF">BZG02_13935</name>
</gene>
<feature type="domain" description="PKD" evidence="2">
    <location>
        <begin position="1740"/>
        <end position="1758"/>
    </location>
</feature>
<sequence>MKKYLLLGILWVFTTIIVHAQTTPPVLNSVSGVTVDIPFTLTFTDDGTWQSLISQIRYGDDVIDPSAYDTATTSGEIIFTPSLSVYFQNDTTLDVTIVTNSTYLDAVFSQTIGHGVAASLVMVDQPTAPSANGEDLGTQPHVKLQDKYANNCTGDSTSEITASESGGTWFLDGIKQKQASGGTFTFDDLKARSDAELTTATITFTSESLPVLVSDAFAIPAPKPVPNLIASSTATVDNEFEIGFAVNTNWQSTIDSITYGGFKLSEDAYNKTQSEKITFTPSEDVNLQKTATKNMIVYARGYANASVSQQIKHGIASDMVIVLQPTAPASNGEALANQPVIMLRDQYENDCTSENTIEITATKGDSFVWNLGGTVVKKVTNGSAGYTDLTASSSAEIEDAFIAFSATGFTEVNSDTFIIPDLATAPALTAALNATVDSSFTITFPDNEAWRNKITEIRYGTEVLPVGAYDTSELGAITFKPAESSILQTVASKYISIFSTSFLKDSVLQEIGHGVAKSIVITAQPQQPASNAALLQTQPSVKLHDQYLNDCTANSTLTIIANATGGSWVVEGTTSLMVTNGIVDFTDLTARSTDQVSDATITFSGTGLTSQESDSFIIPAPSIAPSLIASTNATVDAQFDVTFLESASWQGEIDSIFYGGSLLATDVYDATQSGIIGFDPSKSTDLQLSGTKDILVYARGYQNARVSQEIKHGIPDTIFIDQQPTAPLVNGGNLENQPKISIRDQYSNSCVGNSTFELTVAKGDTQAWNLSGTFVQTVSSGELTYNDLSASSETAITGAFLSFSGAGVTAVNSNLFNIAELLTPPNINPAVGLTVDADFSLNFSANDDSWSSSIKTITYAGDTLLASAYTVGTETITFHISQEVLLQKAGTFTISIHSLGYTNVLVEQEIGHGAIASMEITQQPTAPVTNGDLLDQQPILRFLDQYANECTTEIQKTITLARNDTGNWSLAGTIEQTAVNGIVTFTDISAYSTAPVIGATLQFSATDLTTVVSTSFDIPDVSGSPVLTAASDVTVDNPFKITFAEDSVWRSRINVVTVNESALSTTSYNASQAGELELIPSESEFLQKSGTFQIIVQSRGFAHDTIQQEIDHGVADSLLITSQPIGPTVNGELLVQQPILKLSDQYLNDCTGDNATLVNVIKYDQKAWSLSGTMQVQSAGGEFRFTDLTATSEIAIDSAYLQFSFDKDTVVSSLFKLPVPIIKLIEASDVTVDNAFTISTTDNASWRDSIAAISFAGKTLVDTSYLITAGSITFYPDRDSLLQIARTDTIIVVANGYANAMVEQEIGHGISTEMVIIEQPIGPENNGDTLAKQPKLQLKDQYKNKCEKDNSTQILVSKYSDGSETDEVDLWSLGGTKTISALGGIVSYINLTATSEDRVEGARLLFTSNSLPNVVSDSFNIVIPIPPVIAGAVNASVDESFFVEFTDNKTWRSLIFDIRYGIRSLEGNYDISEPGKITFDPSVTSILQKSGVDSIYIYSGNYDTVRFEQSIHHGKSKYLVIVKEPSAPQKNGDVLLVQPQLKLQDQFRNMCITDNETPIAVKRADTGDWLLAGSLTQIARNGLVQFTDLSAKSEREVVGARLEFEGTGIIPKLSQSFTIPEPLVNRAGTAKVNPEMVCYGASSSITLVGSDGNIQWQKFDDLNDSYQDVVGETSEIFISDEVVENAIYRAKVSKEGFTTQYSNAVTVSPIEPPFADFTFEMDYNRVDFTNLSVNATDILWDFGDGVISSEFDPSHSFALTNANGSGYVVSLTASNFACPDSKKSQQIFITTGIEDLIEETGVAIYPNPSKGEFFVKISNSDQDGILRIFDQAGKLVATRNIENGLRNSRIAFDLKNLTGGIYFLSIQYPTKVVRTKLIIQ</sequence>